<feature type="compositionally biased region" description="Basic and acidic residues" evidence="1">
    <location>
        <begin position="215"/>
        <end position="224"/>
    </location>
</feature>
<evidence type="ECO:0000313" key="2">
    <source>
        <dbReference type="EMBL" id="EYC36225.1"/>
    </source>
</evidence>
<evidence type="ECO:0000256" key="1">
    <source>
        <dbReference type="SAM" id="MobiDB-lite"/>
    </source>
</evidence>
<gene>
    <name evidence="2" type="primary">Acey_s0919.g3037</name>
    <name evidence="2" type="ORF">Y032_0919g3037</name>
</gene>
<comment type="caution">
    <text evidence="2">The sequence shown here is derived from an EMBL/GenBank/DDBJ whole genome shotgun (WGS) entry which is preliminary data.</text>
</comment>
<sequence>MTTMQNDITTRLVTIEQTIPEMMAILKDIRTKMDEDKSSDSSSTKTDASVEKPIPTTKSAPDDQHVPEESGDRHDPVPERAGREGPKDKIVRTDLLREEIREDRRIRNAMAEVSKEITKIKHEIFSLSHKIEMERKKTAHRPHIHGRSDQLKEQKFGLLEREEHLKRKERDLKLELYEWTKKPTHRSGFSPSGSRHPPGSRNRSPGKHFRSPATEGREYRDRCQ</sequence>
<feature type="region of interest" description="Disordered" evidence="1">
    <location>
        <begin position="182"/>
        <end position="224"/>
    </location>
</feature>
<name>A0A016W9B8_9BILA</name>
<evidence type="ECO:0000313" key="3">
    <source>
        <dbReference type="Proteomes" id="UP000024635"/>
    </source>
</evidence>
<protein>
    <submittedName>
        <fullName evidence="2">Uncharacterized protein</fullName>
    </submittedName>
</protein>
<keyword evidence="3" id="KW-1185">Reference proteome</keyword>
<dbReference type="AlphaFoldDB" id="A0A016W9B8"/>
<feature type="region of interest" description="Disordered" evidence="1">
    <location>
        <begin position="30"/>
        <end position="94"/>
    </location>
</feature>
<feature type="compositionally biased region" description="Low complexity" evidence="1">
    <location>
        <begin position="186"/>
        <end position="203"/>
    </location>
</feature>
<organism evidence="2 3">
    <name type="scientific">Ancylostoma ceylanicum</name>
    <dbReference type="NCBI Taxonomy" id="53326"/>
    <lineage>
        <taxon>Eukaryota</taxon>
        <taxon>Metazoa</taxon>
        <taxon>Ecdysozoa</taxon>
        <taxon>Nematoda</taxon>
        <taxon>Chromadorea</taxon>
        <taxon>Rhabditida</taxon>
        <taxon>Rhabditina</taxon>
        <taxon>Rhabditomorpha</taxon>
        <taxon>Strongyloidea</taxon>
        <taxon>Ancylostomatidae</taxon>
        <taxon>Ancylostomatinae</taxon>
        <taxon>Ancylostoma</taxon>
    </lineage>
</organism>
<accession>A0A016W9B8</accession>
<dbReference type="EMBL" id="JARK01000519">
    <property type="protein sequence ID" value="EYC36225.1"/>
    <property type="molecule type" value="Genomic_DNA"/>
</dbReference>
<reference evidence="3" key="1">
    <citation type="journal article" date="2015" name="Nat. Genet.">
        <title>The genome and transcriptome of the zoonotic hookworm Ancylostoma ceylanicum identify infection-specific gene families.</title>
        <authorList>
            <person name="Schwarz E.M."/>
            <person name="Hu Y."/>
            <person name="Antoshechkin I."/>
            <person name="Miller M.M."/>
            <person name="Sternberg P.W."/>
            <person name="Aroian R.V."/>
        </authorList>
    </citation>
    <scope>NUCLEOTIDE SEQUENCE</scope>
    <source>
        <strain evidence="3">HY135</strain>
    </source>
</reference>
<dbReference type="Proteomes" id="UP000024635">
    <property type="component" value="Unassembled WGS sequence"/>
</dbReference>
<feature type="compositionally biased region" description="Basic and acidic residues" evidence="1">
    <location>
        <begin position="60"/>
        <end position="94"/>
    </location>
</feature>
<feature type="compositionally biased region" description="Basic and acidic residues" evidence="1">
    <location>
        <begin position="30"/>
        <end position="39"/>
    </location>
</feature>
<proteinExistence type="predicted"/>